<dbReference type="PANTHER" id="PTHR11039:SF37">
    <property type="entry name" value="NEBULIN"/>
    <property type="match status" value="1"/>
</dbReference>
<dbReference type="SMART" id="SM00227">
    <property type="entry name" value="NEBU"/>
    <property type="match status" value="4"/>
</dbReference>
<proteinExistence type="predicted"/>
<reference evidence="3" key="1">
    <citation type="thesis" date="2021" institute="BYU ScholarsArchive" country="Provo, UT, USA">
        <title>Applications of and Algorithms for Genome Assembly and Genomic Analyses with an Emphasis on Marine Teleosts.</title>
        <authorList>
            <person name="Pickett B.D."/>
        </authorList>
    </citation>
    <scope>NUCLEOTIDE SEQUENCE</scope>
    <source>
        <strain evidence="3">HI-2016</strain>
    </source>
</reference>
<name>A0A8T2P748_9TELE</name>
<dbReference type="EMBL" id="JAFBMS010000009">
    <property type="protein sequence ID" value="KAG9349333.1"/>
    <property type="molecule type" value="Genomic_DNA"/>
</dbReference>
<dbReference type="PANTHER" id="PTHR11039">
    <property type="entry name" value="NEBULIN"/>
    <property type="match status" value="1"/>
</dbReference>
<dbReference type="InterPro" id="IPR013998">
    <property type="entry name" value="Nebulin-like"/>
</dbReference>
<accession>A0A8T2P748</accession>
<evidence type="ECO:0008006" key="5">
    <source>
        <dbReference type="Google" id="ProtNLM"/>
    </source>
</evidence>
<dbReference type="Proteomes" id="UP000824540">
    <property type="component" value="Unassembled WGS sequence"/>
</dbReference>
<dbReference type="GO" id="GO:0030018">
    <property type="term" value="C:Z disc"/>
    <property type="evidence" value="ECO:0007669"/>
    <property type="project" value="InterPro"/>
</dbReference>
<evidence type="ECO:0000256" key="2">
    <source>
        <dbReference type="ARBA" id="ARBA00023203"/>
    </source>
</evidence>
<dbReference type="InterPro" id="IPR000900">
    <property type="entry name" value="Nebulin_repeat"/>
</dbReference>
<dbReference type="AlphaFoldDB" id="A0A8T2P748"/>
<dbReference type="GO" id="GO:0071691">
    <property type="term" value="P:cardiac muscle thin filament assembly"/>
    <property type="evidence" value="ECO:0007669"/>
    <property type="project" value="TreeGrafter"/>
</dbReference>
<keyword evidence="1" id="KW-0677">Repeat</keyword>
<keyword evidence="2" id="KW-0009">Actin-binding</keyword>
<protein>
    <recommendedName>
        <fullName evidence="5">Nebulin</fullName>
    </recommendedName>
</protein>
<dbReference type="GO" id="GO:0051015">
    <property type="term" value="F:actin filament binding"/>
    <property type="evidence" value="ECO:0007669"/>
    <property type="project" value="InterPro"/>
</dbReference>
<evidence type="ECO:0000313" key="3">
    <source>
        <dbReference type="EMBL" id="KAG9349333.1"/>
    </source>
</evidence>
<sequence length="146" mass="17010">MPTGYSLPADTPLIKQAKTNSIINSNVKYREAYDLMKATNYTLDPNSVNFVTIKKANQVTNPRLYREQYEREKDKIHTTYDTPEIKQVKATQEAISDLCYKEKFYNNRGNLISLPITPELMHCYHVNEITSDIRYKEDLQWLKGIG</sequence>
<comment type="caution">
    <text evidence="3">The sequence shown here is derived from an EMBL/GenBank/DDBJ whole genome shotgun (WGS) entry which is preliminary data.</text>
</comment>
<dbReference type="PRINTS" id="PR00510">
    <property type="entry name" value="NEBULIN"/>
</dbReference>
<gene>
    <name evidence="3" type="ORF">JZ751_027776</name>
</gene>
<feature type="non-terminal residue" evidence="3">
    <location>
        <position position="1"/>
    </location>
</feature>
<dbReference type="Pfam" id="PF00880">
    <property type="entry name" value="Nebulin"/>
    <property type="match status" value="3"/>
</dbReference>
<keyword evidence="4" id="KW-1185">Reference proteome</keyword>
<dbReference type="PROSITE" id="PS51216">
    <property type="entry name" value="NEBULIN"/>
    <property type="match status" value="4"/>
</dbReference>
<dbReference type="OrthoDB" id="10070368at2759"/>
<dbReference type="InterPro" id="IPR055297">
    <property type="entry name" value="NEBU/NEBL"/>
</dbReference>
<evidence type="ECO:0000313" key="4">
    <source>
        <dbReference type="Proteomes" id="UP000824540"/>
    </source>
</evidence>
<organism evidence="3 4">
    <name type="scientific">Albula glossodonta</name>
    <name type="common">roundjaw bonefish</name>
    <dbReference type="NCBI Taxonomy" id="121402"/>
    <lineage>
        <taxon>Eukaryota</taxon>
        <taxon>Metazoa</taxon>
        <taxon>Chordata</taxon>
        <taxon>Craniata</taxon>
        <taxon>Vertebrata</taxon>
        <taxon>Euteleostomi</taxon>
        <taxon>Actinopterygii</taxon>
        <taxon>Neopterygii</taxon>
        <taxon>Teleostei</taxon>
        <taxon>Albuliformes</taxon>
        <taxon>Albulidae</taxon>
        <taxon>Albula</taxon>
    </lineage>
</organism>
<evidence type="ECO:0000256" key="1">
    <source>
        <dbReference type="ARBA" id="ARBA00022737"/>
    </source>
</evidence>